<dbReference type="InterPro" id="IPR003439">
    <property type="entry name" value="ABC_transporter-like_ATP-bd"/>
</dbReference>
<protein>
    <submittedName>
        <fullName evidence="5">Branched-chain amino acid ABC transporter ATP-binding protein</fullName>
    </submittedName>
</protein>
<dbReference type="PANTHER" id="PTHR45772">
    <property type="entry name" value="CONSERVED COMPONENT OF ABC TRANSPORTER FOR NATURAL AMINO ACIDS-RELATED"/>
    <property type="match status" value="1"/>
</dbReference>
<dbReference type="GO" id="GO:0016887">
    <property type="term" value="F:ATP hydrolysis activity"/>
    <property type="evidence" value="ECO:0007669"/>
    <property type="project" value="InterPro"/>
</dbReference>
<dbReference type="Proteomes" id="UP000232164">
    <property type="component" value="Unassembled WGS sequence"/>
</dbReference>
<reference evidence="5 6" key="2">
    <citation type="submission" date="2017-12" db="EMBL/GenBank/DDBJ databases">
        <title>Genome sequence of Rhizobium sullae HCNT1 isolated from Sulla coronaria nodules and featuring peculiar denitrification phenotypes.</title>
        <authorList>
            <person name="De Diego-Diaz B."/>
            <person name="Treu L."/>
            <person name="Campanaro S."/>
            <person name="Da Silva Duarte V."/>
            <person name="Basaglia M."/>
            <person name="Favaro L."/>
            <person name="Casella S."/>
            <person name="Squartini A."/>
        </authorList>
    </citation>
    <scope>NUCLEOTIDE SEQUENCE [LARGE SCALE GENOMIC DNA]</scope>
    <source>
        <strain evidence="5 6">HCNT1</strain>
    </source>
</reference>
<evidence type="ECO:0000313" key="5">
    <source>
        <dbReference type="EMBL" id="PKA44477.1"/>
    </source>
</evidence>
<dbReference type="InterPro" id="IPR003593">
    <property type="entry name" value="AAA+_ATPase"/>
</dbReference>
<dbReference type="Gene3D" id="3.40.50.300">
    <property type="entry name" value="P-loop containing nucleotide triphosphate hydrolases"/>
    <property type="match status" value="1"/>
</dbReference>
<evidence type="ECO:0000256" key="3">
    <source>
        <dbReference type="ARBA" id="ARBA00022840"/>
    </source>
</evidence>
<dbReference type="EMBL" id="PIQN01000004">
    <property type="protein sequence ID" value="PKA44477.1"/>
    <property type="molecule type" value="Genomic_DNA"/>
</dbReference>
<evidence type="ECO:0000313" key="6">
    <source>
        <dbReference type="Proteomes" id="UP000232164"/>
    </source>
</evidence>
<dbReference type="InterPro" id="IPR051120">
    <property type="entry name" value="ABC_AA/LPS_Transport"/>
</dbReference>
<name>A0A2N0DEF0_RHISU</name>
<evidence type="ECO:0000256" key="2">
    <source>
        <dbReference type="ARBA" id="ARBA00022741"/>
    </source>
</evidence>
<accession>A0A2N0DEF0</accession>
<dbReference type="SUPFAM" id="SSF52540">
    <property type="entry name" value="P-loop containing nucleoside triphosphate hydrolases"/>
    <property type="match status" value="1"/>
</dbReference>
<keyword evidence="3 5" id="KW-0067">ATP-binding</keyword>
<dbReference type="PROSITE" id="PS50893">
    <property type="entry name" value="ABC_TRANSPORTER_2"/>
    <property type="match status" value="1"/>
</dbReference>
<sequence length="239" mass="25704">MISIDDVTVTFGGVTALNCLTVILDKPVFGIIGPNGAGKTTFLNVLSGFVTPRSGRITMGGTDILRLAPHQRARWGLRRSFQKEQVVDELSVEDNVRVILDPLGLPANERERALMAALEFVGLSTVCGLKAAGLNAFERRMVEIARCIVSKPRLILLDEPGAGFSQGEVDRLRQVIDGIRAFNGATTLLIDHDVDLIQAVCQDTMVLDFGSLIAVGATATVLTDPKVRAVYLGMEDEAA</sequence>
<comment type="caution">
    <text evidence="5">The sequence shown here is derived from an EMBL/GenBank/DDBJ whole genome shotgun (WGS) entry which is preliminary data.</text>
</comment>
<dbReference type="GO" id="GO:0005886">
    <property type="term" value="C:plasma membrane"/>
    <property type="evidence" value="ECO:0007669"/>
    <property type="project" value="TreeGrafter"/>
</dbReference>
<gene>
    <name evidence="5" type="ORF">CWR43_06005</name>
</gene>
<dbReference type="SMART" id="SM00382">
    <property type="entry name" value="AAA"/>
    <property type="match status" value="1"/>
</dbReference>
<keyword evidence="1" id="KW-0813">Transport</keyword>
<evidence type="ECO:0000256" key="1">
    <source>
        <dbReference type="ARBA" id="ARBA00022448"/>
    </source>
</evidence>
<dbReference type="GO" id="GO:0005524">
    <property type="term" value="F:ATP binding"/>
    <property type="evidence" value="ECO:0007669"/>
    <property type="project" value="UniProtKB-KW"/>
</dbReference>
<dbReference type="InterPro" id="IPR027417">
    <property type="entry name" value="P-loop_NTPase"/>
</dbReference>
<feature type="domain" description="ABC transporter" evidence="4">
    <location>
        <begin position="2"/>
        <end position="234"/>
    </location>
</feature>
<dbReference type="AlphaFoldDB" id="A0A2N0DEF0"/>
<dbReference type="RefSeq" id="WP_100770632.1">
    <property type="nucleotide sequence ID" value="NZ_PIQN01000004.1"/>
</dbReference>
<keyword evidence="2" id="KW-0547">Nucleotide-binding</keyword>
<proteinExistence type="predicted"/>
<dbReference type="Pfam" id="PF00005">
    <property type="entry name" value="ABC_tran"/>
    <property type="match status" value="1"/>
</dbReference>
<evidence type="ECO:0000259" key="4">
    <source>
        <dbReference type="PROSITE" id="PS50893"/>
    </source>
</evidence>
<organism evidence="5 6">
    <name type="scientific">Rhizobium sullae</name>
    <name type="common">Rhizobium hedysari</name>
    <dbReference type="NCBI Taxonomy" id="50338"/>
    <lineage>
        <taxon>Bacteria</taxon>
        <taxon>Pseudomonadati</taxon>
        <taxon>Pseudomonadota</taxon>
        <taxon>Alphaproteobacteria</taxon>
        <taxon>Hyphomicrobiales</taxon>
        <taxon>Rhizobiaceae</taxon>
        <taxon>Rhizobium/Agrobacterium group</taxon>
        <taxon>Rhizobium</taxon>
    </lineage>
</organism>
<reference evidence="5 6" key="1">
    <citation type="submission" date="2017-11" db="EMBL/GenBank/DDBJ databases">
        <authorList>
            <person name="Han C.G."/>
        </authorList>
    </citation>
    <scope>NUCLEOTIDE SEQUENCE [LARGE SCALE GENOMIC DNA]</scope>
    <source>
        <strain evidence="5 6">HCNT1</strain>
    </source>
</reference>